<accession>A0A0S4J5B2</accession>
<evidence type="ECO:0000313" key="3">
    <source>
        <dbReference type="Proteomes" id="UP000051952"/>
    </source>
</evidence>
<name>A0A0S4J5B2_BODSA</name>
<reference evidence="3" key="1">
    <citation type="submission" date="2015-09" db="EMBL/GenBank/DDBJ databases">
        <authorList>
            <consortium name="Pathogen Informatics"/>
        </authorList>
    </citation>
    <scope>NUCLEOTIDE SEQUENCE [LARGE SCALE GENOMIC DNA]</scope>
    <source>
        <strain evidence="3">Lake Konstanz</strain>
    </source>
</reference>
<dbReference type="VEuPathDB" id="TriTrypDB:BSAL_80895"/>
<feature type="region of interest" description="Disordered" evidence="1">
    <location>
        <begin position="80"/>
        <end position="134"/>
    </location>
</feature>
<dbReference type="EMBL" id="CYKH01000866">
    <property type="protein sequence ID" value="CUG54243.1"/>
    <property type="molecule type" value="Genomic_DNA"/>
</dbReference>
<proteinExistence type="predicted"/>
<gene>
    <name evidence="2" type="ORF">BSAL_80895</name>
</gene>
<feature type="region of interest" description="Disordered" evidence="1">
    <location>
        <begin position="177"/>
        <end position="253"/>
    </location>
</feature>
<evidence type="ECO:0000313" key="2">
    <source>
        <dbReference type="EMBL" id="CUG54243.1"/>
    </source>
</evidence>
<protein>
    <submittedName>
        <fullName evidence="2">Uncharacterized protein</fullName>
    </submittedName>
</protein>
<sequence length="462" mass="48917">MQRESSTSDWDVVGDAEIASMPQRENTGSDDFFSSGQFHRVELNDFSTPSVEDGTGAMIHTNPAAPMRHRLPGVLSNHITAGSDADIESPMGVRRHQSNNPNPPTDSCTPTTPSTAGSALVPPSGSNSASRPHHLQLDEGRDMSSEMHQGFPSTASVDSVFQGGCFTHFSPQKLLVTTGSHGNMHPSYSSSSVATPTSPPPPRSTFPRGAASPPQVRIAASSPFLASPGGDGTGVKPPMASHQGASVARGAPNSFRPPLVPKLNFAATNGAESPSASQAPRPSAFLLACLTPRIPILLKSGISPSNGGEGILTDAQHATLRWENPTQSLVRWTMALLTLDVLHTFTTFDAGYTWTTLFGRTMVLLMVCGRLFRATQDSQNDALVSGATFAERLKQVVAERADDWANNAAVAVHGCVNTVVLDGQEAAHFLCCAKDHLTCFAGGRCNCYLLCVVVVQRCESSR</sequence>
<feature type="region of interest" description="Disordered" evidence="1">
    <location>
        <begin position="1"/>
        <end position="36"/>
    </location>
</feature>
<keyword evidence="3" id="KW-1185">Reference proteome</keyword>
<dbReference type="AlphaFoldDB" id="A0A0S4J5B2"/>
<feature type="compositionally biased region" description="Low complexity" evidence="1">
    <location>
        <begin position="105"/>
        <end position="115"/>
    </location>
</feature>
<feature type="compositionally biased region" description="Low complexity" evidence="1">
    <location>
        <begin position="186"/>
        <end position="196"/>
    </location>
</feature>
<dbReference type="Proteomes" id="UP000051952">
    <property type="component" value="Unassembled WGS sequence"/>
</dbReference>
<evidence type="ECO:0000256" key="1">
    <source>
        <dbReference type="SAM" id="MobiDB-lite"/>
    </source>
</evidence>
<organism evidence="2 3">
    <name type="scientific">Bodo saltans</name>
    <name type="common">Flagellated protozoan</name>
    <dbReference type="NCBI Taxonomy" id="75058"/>
    <lineage>
        <taxon>Eukaryota</taxon>
        <taxon>Discoba</taxon>
        <taxon>Euglenozoa</taxon>
        <taxon>Kinetoplastea</taxon>
        <taxon>Metakinetoplastina</taxon>
        <taxon>Eubodonida</taxon>
        <taxon>Bodonidae</taxon>
        <taxon>Bodo</taxon>
    </lineage>
</organism>